<dbReference type="Proteomes" id="UP001320876">
    <property type="component" value="Unassembled WGS sequence"/>
</dbReference>
<comment type="caution">
    <text evidence="1">The sequence shown here is derived from an EMBL/GenBank/DDBJ whole genome shotgun (WGS) entry which is preliminary data.</text>
</comment>
<evidence type="ECO:0000313" key="2">
    <source>
        <dbReference type="Proteomes" id="UP001320876"/>
    </source>
</evidence>
<keyword evidence="2" id="KW-1185">Reference proteome</keyword>
<dbReference type="EMBL" id="JAPDDT010000001">
    <property type="protein sequence ID" value="MCW1921453.1"/>
    <property type="molecule type" value="Genomic_DNA"/>
</dbReference>
<evidence type="ECO:0000313" key="1">
    <source>
        <dbReference type="EMBL" id="MCW1921453.1"/>
    </source>
</evidence>
<dbReference type="RefSeq" id="WP_264485562.1">
    <property type="nucleotide sequence ID" value="NZ_JAPDDT010000001.1"/>
</dbReference>
<organism evidence="1 2">
    <name type="scientific">Luteolibacter arcticus</name>
    <dbReference type="NCBI Taxonomy" id="1581411"/>
    <lineage>
        <taxon>Bacteria</taxon>
        <taxon>Pseudomonadati</taxon>
        <taxon>Verrucomicrobiota</taxon>
        <taxon>Verrucomicrobiia</taxon>
        <taxon>Verrucomicrobiales</taxon>
        <taxon>Verrucomicrobiaceae</taxon>
        <taxon>Luteolibacter</taxon>
    </lineage>
</organism>
<name>A0ABT3GDV5_9BACT</name>
<protein>
    <submittedName>
        <fullName evidence="1">Uncharacterized protein</fullName>
    </submittedName>
</protein>
<sequence>MSAGLPFPTVAVNVPRMMNQGYRPSIRRLQEDFAARLARKRLRERIAAGRKGPLVKPAVDLSNSEPWLANPDSLADDWQIAQQVAKDIERWGPQATASSAS</sequence>
<accession>A0ABT3GDV5</accession>
<reference evidence="1 2" key="1">
    <citation type="submission" date="2022-10" db="EMBL/GenBank/DDBJ databases">
        <title>Luteolibacter arcticus strain CCTCC AB 2014275, whole genome shotgun sequencing project.</title>
        <authorList>
            <person name="Zhao G."/>
            <person name="Shen L."/>
        </authorList>
    </citation>
    <scope>NUCLEOTIDE SEQUENCE [LARGE SCALE GENOMIC DNA]</scope>
    <source>
        <strain evidence="1 2">CCTCC AB 2014275</strain>
    </source>
</reference>
<proteinExistence type="predicted"/>
<gene>
    <name evidence="1" type="ORF">OKA05_02745</name>
</gene>